<evidence type="ECO:0000313" key="2">
    <source>
        <dbReference type="EMBL" id="EQD68016.1"/>
    </source>
</evidence>
<dbReference type="Pfam" id="PF20586">
    <property type="entry name" value="DUF6788"/>
    <property type="match status" value="1"/>
</dbReference>
<organism evidence="2">
    <name type="scientific">mine drainage metagenome</name>
    <dbReference type="NCBI Taxonomy" id="410659"/>
    <lineage>
        <taxon>unclassified sequences</taxon>
        <taxon>metagenomes</taxon>
        <taxon>ecological metagenomes</taxon>
    </lineage>
</organism>
<dbReference type="EMBL" id="AUZZ01000450">
    <property type="protein sequence ID" value="EQD68016.1"/>
    <property type="molecule type" value="Genomic_DNA"/>
</dbReference>
<dbReference type="InterPro" id="IPR046738">
    <property type="entry name" value="DUF6788"/>
</dbReference>
<dbReference type="AlphaFoldDB" id="T1B4W8"/>
<evidence type="ECO:0000259" key="1">
    <source>
        <dbReference type="Pfam" id="PF20586"/>
    </source>
</evidence>
<sequence>MASRLQGYEAKYRALAAKLAEVGFISAGSLVVRETSCGKPGCRCQADPPQRHGPYYQWSRAVGGKTLSRRLDPAQAELYRSWIANRKHLEAIVTEMEELSARAGDILLRQVKGD</sequence>
<protein>
    <recommendedName>
        <fullName evidence="1">DUF6788 domain-containing protein</fullName>
    </recommendedName>
</protein>
<gene>
    <name evidence="2" type="ORF">B2A_00578</name>
</gene>
<reference evidence="2" key="1">
    <citation type="submission" date="2013-08" db="EMBL/GenBank/DDBJ databases">
        <authorList>
            <person name="Mendez C."/>
            <person name="Richter M."/>
            <person name="Ferrer M."/>
            <person name="Sanchez J."/>
        </authorList>
    </citation>
    <scope>NUCLEOTIDE SEQUENCE</scope>
</reference>
<accession>T1B4W8</accession>
<comment type="caution">
    <text evidence="2">The sequence shown here is derived from an EMBL/GenBank/DDBJ whole genome shotgun (WGS) entry which is preliminary data.</text>
</comment>
<name>T1B4W8_9ZZZZ</name>
<reference evidence="2" key="2">
    <citation type="journal article" date="2014" name="ISME J.">
        <title>Microbial stratification in low pH oxic and suboxic macroscopic growths along an acid mine drainage.</title>
        <authorList>
            <person name="Mendez-Garcia C."/>
            <person name="Mesa V."/>
            <person name="Sprenger R.R."/>
            <person name="Richter M."/>
            <person name="Diez M.S."/>
            <person name="Solano J."/>
            <person name="Bargiela R."/>
            <person name="Golyshina O.V."/>
            <person name="Manteca A."/>
            <person name="Ramos J.L."/>
            <person name="Gallego J.R."/>
            <person name="Llorente I."/>
            <person name="Martins Dos Santos V.A."/>
            <person name="Jensen O.N."/>
            <person name="Pelaez A.I."/>
            <person name="Sanchez J."/>
            <person name="Ferrer M."/>
        </authorList>
    </citation>
    <scope>NUCLEOTIDE SEQUENCE</scope>
</reference>
<feature type="domain" description="DUF6788" evidence="1">
    <location>
        <begin position="9"/>
        <end position="79"/>
    </location>
</feature>
<proteinExistence type="predicted"/>